<proteinExistence type="predicted"/>
<dbReference type="Gene3D" id="3.30.530.20">
    <property type="match status" value="1"/>
</dbReference>
<dbReference type="EMBL" id="CM017701">
    <property type="protein sequence ID" value="TYG83637.1"/>
    <property type="molecule type" value="Genomic_DNA"/>
</dbReference>
<dbReference type="InterPro" id="IPR051761">
    <property type="entry name" value="MLP-like_ligand-binding"/>
</dbReference>
<dbReference type="SUPFAM" id="SSF55961">
    <property type="entry name" value="Bet v1-like"/>
    <property type="match status" value="1"/>
</dbReference>
<dbReference type="SMART" id="SM01037">
    <property type="entry name" value="Bet_v_1"/>
    <property type="match status" value="1"/>
</dbReference>
<evidence type="ECO:0000313" key="4">
    <source>
        <dbReference type="Proteomes" id="UP000323506"/>
    </source>
</evidence>
<dbReference type="Proteomes" id="UP000323506">
    <property type="component" value="Chromosome D01"/>
</dbReference>
<evidence type="ECO:0000256" key="1">
    <source>
        <dbReference type="SAM" id="SignalP"/>
    </source>
</evidence>
<feature type="chain" id="PRO_5022679803" description="Bet v I/Major latex protein domain-containing protein" evidence="1">
    <location>
        <begin position="19"/>
        <end position="203"/>
    </location>
</feature>
<evidence type="ECO:0000313" key="3">
    <source>
        <dbReference type="EMBL" id="TYG83637.1"/>
    </source>
</evidence>
<feature type="domain" description="Bet v I/Major latex protein" evidence="2">
    <location>
        <begin position="54"/>
        <end position="203"/>
    </location>
</feature>
<dbReference type="InterPro" id="IPR023393">
    <property type="entry name" value="START-like_dom_sf"/>
</dbReference>
<keyword evidence="1" id="KW-0732">Signal</keyword>
<accession>A0A5D2DR79</accession>
<gene>
    <name evidence="3" type="ORF">ES288_D01G184700v1</name>
</gene>
<dbReference type="Pfam" id="PF00407">
    <property type="entry name" value="Bet_v_1"/>
    <property type="match status" value="1"/>
</dbReference>
<dbReference type="InterPro" id="IPR000916">
    <property type="entry name" value="Bet_v_I/MLP"/>
</dbReference>
<name>A0A5D2DR79_GOSDA</name>
<evidence type="ECO:0000259" key="2">
    <source>
        <dbReference type="SMART" id="SM01037"/>
    </source>
</evidence>
<keyword evidence="4" id="KW-1185">Reference proteome</keyword>
<feature type="signal peptide" evidence="1">
    <location>
        <begin position="1"/>
        <end position="18"/>
    </location>
</feature>
<sequence>MKFFSVLLINLANRLSEGFSSSFYKSQCAKHNNSANPISYFLGFLASRRSKTMAQIRKMDCQVVIKSSADEFYNAFRSKPQFLPKMSNGLIKDVKLLQGDWNSVGAVRLWSYASEGKPQMVKEIFEKVDEKSKTMVYKLVEGDLLNSYNSWRNIITITPVGERSMVEWTMEFEKQNEDIPDPVGYADSLIALTKNIDAYLLNV</sequence>
<organism evidence="3 4">
    <name type="scientific">Gossypium darwinii</name>
    <name type="common">Darwin's cotton</name>
    <name type="synonym">Gossypium barbadense var. darwinii</name>
    <dbReference type="NCBI Taxonomy" id="34276"/>
    <lineage>
        <taxon>Eukaryota</taxon>
        <taxon>Viridiplantae</taxon>
        <taxon>Streptophyta</taxon>
        <taxon>Embryophyta</taxon>
        <taxon>Tracheophyta</taxon>
        <taxon>Spermatophyta</taxon>
        <taxon>Magnoliopsida</taxon>
        <taxon>eudicotyledons</taxon>
        <taxon>Gunneridae</taxon>
        <taxon>Pentapetalae</taxon>
        <taxon>rosids</taxon>
        <taxon>malvids</taxon>
        <taxon>Malvales</taxon>
        <taxon>Malvaceae</taxon>
        <taxon>Malvoideae</taxon>
        <taxon>Gossypium</taxon>
    </lineage>
</organism>
<protein>
    <recommendedName>
        <fullName evidence="2">Bet v I/Major latex protein domain-containing protein</fullName>
    </recommendedName>
</protein>
<dbReference type="CDD" id="cd07816">
    <property type="entry name" value="Bet_v1-like"/>
    <property type="match status" value="1"/>
</dbReference>
<dbReference type="PANTHER" id="PTHR31907">
    <property type="entry name" value="MLP-LIKE PROTEIN 423"/>
    <property type="match status" value="1"/>
</dbReference>
<dbReference type="AlphaFoldDB" id="A0A5D2DR79"/>
<dbReference type="GO" id="GO:0006952">
    <property type="term" value="P:defense response"/>
    <property type="evidence" value="ECO:0007669"/>
    <property type="project" value="InterPro"/>
</dbReference>
<reference evidence="3 4" key="1">
    <citation type="submission" date="2019-06" db="EMBL/GenBank/DDBJ databases">
        <title>WGS assembly of Gossypium darwinii.</title>
        <authorList>
            <person name="Chen Z.J."/>
            <person name="Sreedasyam A."/>
            <person name="Ando A."/>
            <person name="Song Q."/>
            <person name="De L."/>
            <person name="Hulse-Kemp A."/>
            <person name="Ding M."/>
            <person name="Ye W."/>
            <person name="Kirkbride R."/>
            <person name="Jenkins J."/>
            <person name="Plott C."/>
            <person name="Lovell J."/>
            <person name="Lin Y.-M."/>
            <person name="Vaughn R."/>
            <person name="Liu B."/>
            <person name="Li W."/>
            <person name="Simpson S."/>
            <person name="Scheffler B."/>
            <person name="Saski C."/>
            <person name="Grover C."/>
            <person name="Hu G."/>
            <person name="Conover J."/>
            <person name="Carlson J."/>
            <person name="Shu S."/>
            <person name="Boston L."/>
            <person name="Williams M."/>
            <person name="Peterson D."/>
            <person name="Mcgee K."/>
            <person name="Jones D."/>
            <person name="Wendel J."/>
            <person name="Stelly D."/>
            <person name="Grimwood J."/>
            <person name="Schmutz J."/>
        </authorList>
    </citation>
    <scope>NUCLEOTIDE SEQUENCE [LARGE SCALE GENOMIC DNA]</scope>
    <source>
        <strain evidence="3">1808015.09</strain>
    </source>
</reference>